<organism evidence="2 3">
    <name type="scientific">Amycolatopsis marina</name>
    <dbReference type="NCBI Taxonomy" id="490629"/>
    <lineage>
        <taxon>Bacteria</taxon>
        <taxon>Bacillati</taxon>
        <taxon>Actinomycetota</taxon>
        <taxon>Actinomycetes</taxon>
        <taxon>Pseudonocardiales</taxon>
        <taxon>Pseudonocardiaceae</taxon>
        <taxon>Amycolatopsis</taxon>
    </lineage>
</organism>
<protein>
    <submittedName>
        <fullName evidence="2">BadF-type ATPase</fullName>
    </submittedName>
</protein>
<gene>
    <name evidence="2" type="ORF">SAMN05216266_12116</name>
</gene>
<name>A0A1I1C9T4_9PSEU</name>
<reference evidence="3" key="1">
    <citation type="submission" date="2016-10" db="EMBL/GenBank/DDBJ databases">
        <authorList>
            <person name="Varghese N."/>
            <person name="Submissions S."/>
        </authorList>
    </citation>
    <scope>NUCLEOTIDE SEQUENCE [LARGE SCALE GENOMIC DNA]</scope>
    <source>
        <strain evidence="3">CGMCC 4.3568</strain>
    </source>
</reference>
<dbReference type="SUPFAM" id="SSF53067">
    <property type="entry name" value="Actin-like ATPase domain"/>
    <property type="match status" value="2"/>
</dbReference>
<evidence type="ECO:0000259" key="1">
    <source>
        <dbReference type="Pfam" id="PF01869"/>
    </source>
</evidence>
<dbReference type="InterPro" id="IPR043129">
    <property type="entry name" value="ATPase_NBD"/>
</dbReference>
<keyword evidence="3" id="KW-1185">Reference proteome</keyword>
<dbReference type="PANTHER" id="PTHR43190">
    <property type="entry name" value="N-ACETYL-D-GLUCOSAMINE KINASE"/>
    <property type="match status" value="1"/>
</dbReference>
<dbReference type="InterPro" id="IPR052519">
    <property type="entry name" value="Euk-type_GlcNAc_Kinase"/>
</dbReference>
<dbReference type="RefSeq" id="WP_091677347.1">
    <property type="nucleotide sequence ID" value="NZ_FOKG01000021.1"/>
</dbReference>
<sequence length="343" mass="34914">MSDWHWDEVIVAIDGGNSKTDVAVVSVRGDLLGRARGPGASPQTVGVDRAVTVFEELAVRALAAAGPTSSSRPFVRHVSAYLAGLDLPYEEETVRHALLARGWSPSVAVGNDTFALLRTGSADGTGVALVCGAGINCVGVGRDGRVHRFPALGRISGDWGGGLVLGEEALWWAVRAEDGRGPATALRYEVPRQFGLDAVTDVVWALHTGALAPAALHELCPVLFAVAAGGDTVAAAVVARLVEEVSTMVGVSLRRLAMTAEPAAVVLGGGVLTGVGPGVIAEIRRRCARTAPLADVRVAELAPVFGAALLGLDALNAGAAAAKSLMSAGLDEGLGVGDDGPDC</sequence>
<proteinExistence type="predicted"/>
<dbReference type="InterPro" id="IPR002731">
    <property type="entry name" value="ATPase_BadF"/>
</dbReference>
<accession>A0A1I1C9T4</accession>
<feature type="domain" description="ATPase BadF/BadG/BcrA/BcrD type" evidence="1">
    <location>
        <begin position="13"/>
        <end position="311"/>
    </location>
</feature>
<dbReference type="Proteomes" id="UP000243799">
    <property type="component" value="Unassembled WGS sequence"/>
</dbReference>
<evidence type="ECO:0000313" key="2">
    <source>
        <dbReference type="EMBL" id="SFB57510.1"/>
    </source>
</evidence>
<dbReference type="Gene3D" id="3.30.420.40">
    <property type="match status" value="2"/>
</dbReference>
<evidence type="ECO:0000313" key="3">
    <source>
        <dbReference type="Proteomes" id="UP000243799"/>
    </source>
</evidence>
<dbReference type="EMBL" id="FOKG01000021">
    <property type="protein sequence ID" value="SFB57510.1"/>
    <property type="molecule type" value="Genomic_DNA"/>
</dbReference>
<dbReference type="OrthoDB" id="5524856at2"/>
<dbReference type="Pfam" id="PF01869">
    <property type="entry name" value="BcrAD_BadFG"/>
    <property type="match status" value="1"/>
</dbReference>
<dbReference type="STRING" id="490629.SAMN05216266_12116"/>
<dbReference type="PANTHER" id="PTHR43190:SF3">
    <property type="entry name" value="N-ACETYL-D-GLUCOSAMINE KINASE"/>
    <property type="match status" value="1"/>
</dbReference>
<dbReference type="AlphaFoldDB" id="A0A1I1C9T4"/>